<comment type="similarity">
    <text evidence="1 8 9">Belongs to the class-I aminoacyl-tRNA synthetase family.</text>
</comment>
<dbReference type="FunFam" id="3.40.50.620:FF:000207">
    <property type="entry name" value="Tryptophan--tRNA ligase"/>
    <property type="match status" value="1"/>
</dbReference>
<dbReference type="EMBL" id="DSYZ01000001">
    <property type="protein sequence ID" value="HGT82114.1"/>
    <property type="molecule type" value="Genomic_DNA"/>
</dbReference>
<evidence type="ECO:0000256" key="2">
    <source>
        <dbReference type="ARBA" id="ARBA00022490"/>
    </source>
</evidence>
<dbReference type="InterPro" id="IPR002306">
    <property type="entry name" value="Trp-tRNA-ligase"/>
</dbReference>
<dbReference type="GO" id="GO:0006436">
    <property type="term" value="P:tryptophanyl-tRNA aminoacylation"/>
    <property type="evidence" value="ECO:0007669"/>
    <property type="project" value="UniProtKB-UniRule"/>
</dbReference>
<evidence type="ECO:0000256" key="8">
    <source>
        <dbReference type="HAMAP-Rule" id="MF_00140"/>
    </source>
</evidence>
<evidence type="ECO:0000256" key="6">
    <source>
        <dbReference type="ARBA" id="ARBA00022917"/>
    </source>
</evidence>
<evidence type="ECO:0000256" key="5">
    <source>
        <dbReference type="ARBA" id="ARBA00022840"/>
    </source>
</evidence>
<keyword evidence="5 8" id="KW-0067">ATP-binding</keyword>
<dbReference type="PANTHER" id="PTHR10055">
    <property type="entry name" value="TRYPTOPHANYL-TRNA SYNTHETASE"/>
    <property type="match status" value="1"/>
</dbReference>
<comment type="catalytic activity">
    <reaction evidence="8">
        <text>tRNA(Trp) + L-tryptophan + ATP = L-tryptophyl-tRNA(Trp) + AMP + diphosphate + H(+)</text>
        <dbReference type="Rhea" id="RHEA:24080"/>
        <dbReference type="Rhea" id="RHEA-COMP:9671"/>
        <dbReference type="Rhea" id="RHEA-COMP:9705"/>
        <dbReference type="ChEBI" id="CHEBI:15378"/>
        <dbReference type="ChEBI" id="CHEBI:30616"/>
        <dbReference type="ChEBI" id="CHEBI:33019"/>
        <dbReference type="ChEBI" id="CHEBI:57912"/>
        <dbReference type="ChEBI" id="CHEBI:78442"/>
        <dbReference type="ChEBI" id="CHEBI:78535"/>
        <dbReference type="ChEBI" id="CHEBI:456215"/>
        <dbReference type="EC" id="6.1.1.2"/>
    </reaction>
</comment>
<dbReference type="EC" id="6.1.1.2" evidence="8"/>
<keyword evidence="7 8" id="KW-0030">Aminoacyl-tRNA synthetase</keyword>
<comment type="caution">
    <text evidence="10">The sequence shown here is derived from an EMBL/GenBank/DDBJ whole genome shotgun (WGS) entry which is preliminary data.</text>
</comment>
<dbReference type="Gene3D" id="1.10.240.10">
    <property type="entry name" value="Tyrosyl-Transfer RNA Synthetase"/>
    <property type="match status" value="1"/>
</dbReference>
<dbReference type="NCBIfam" id="NF008926">
    <property type="entry name" value="PRK12285.1-3"/>
    <property type="match status" value="1"/>
</dbReference>
<feature type="short sequence motif" description="'KMSKS' region" evidence="8">
    <location>
        <begin position="306"/>
        <end position="310"/>
    </location>
</feature>
<name>A0A7J3M1H6_ARCFL</name>
<dbReference type="SUPFAM" id="SSF52374">
    <property type="entry name" value="Nucleotidylyl transferase"/>
    <property type="match status" value="1"/>
</dbReference>
<dbReference type="InterPro" id="IPR020653">
    <property type="entry name" value="Tryptophan-tRNA-ligase_arc"/>
</dbReference>
<evidence type="ECO:0000313" key="10">
    <source>
        <dbReference type="EMBL" id="HGT82114.1"/>
    </source>
</evidence>
<sequence>MITPWEVEGVVDYRRLIEDFGLSDFSELRNSIPNAHKLMRRGVIFAHRDYERILEAMKRKETFAVMSGFMPSGEIHFGHKMTMDEIVWHQKMGAKAFVAIADMEAHLVRGITWDKTKEIGMKYVKSIIALGLEKNATIYFQSRNNLVKDLAYELSSKVNFNEMKSIYGFAGDTSVSKAIVSLIQSADILHPQLEEFGGPKAVVVPVGADQDPHLRLTRDLASRMNLFSIEKIEKGVRVRCKKNDLLEKVARLGFETKKFSGHVDVFGSEEEIEREVRKLEVELGGYAFIPPSSTYHRFTTGLMGGKMSSSKPESYISLFEKPEIAVKKLRSAFTGGRATVEEQRKFGGIPENCVVFEFYSFHLVEDDKELERIREDCRSGKILCGECKKYAEGLLLEFLKEYKEKVDEAESKLGDYEIIG</sequence>
<reference evidence="10" key="1">
    <citation type="journal article" date="2020" name="mSystems">
        <title>Genome- and Community-Level Interaction Insights into Carbon Utilization and Element Cycling Functions of Hydrothermarchaeota in Hydrothermal Sediment.</title>
        <authorList>
            <person name="Zhou Z."/>
            <person name="Liu Y."/>
            <person name="Xu W."/>
            <person name="Pan J."/>
            <person name="Luo Z.H."/>
            <person name="Li M."/>
        </authorList>
    </citation>
    <scope>NUCLEOTIDE SEQUENCE [LARGE SCALE GENOMIC DNA]</scope>
    <source>
        <strain evidence="10">SpSt-587</strain>
    </source>
</reference>
<keyword evidence="2 8" id="KW-0963">Cytoplasm</keyword>
<dbReference type="CDD" id="cd00806">
    <property type="entry name" value="TrpRS_core"/>
    <property type="match status" value="1"/>
</dbReference>
<dbReference type="AlphaFoldDB" id="A0A7J3M1H6"/>
<organism evidence="10">
    <name type="scientific">Archaeoglobus fulgidus</name>
    <dbReference type="NCBI Taxonomy" id="2234"/>
    <lineage>
        <taxon>Archaea</taxon>
        <taxon>Methanobacteriati</taxon>
        <taxon>Methanobacteriota</taxon>
        <taxon>Archaeoglobi</taxon>
        <taxon>Archaeoglobales</taxon>
        <taxon>Archaeoglobaceae</taxon>
        <taxon>Archaeoglobus</taxon>
    </lineage>
</organism>
<dbReference type="PRINTS" id="PR01039">
    <property type="entry name" value="TRNASYNTHTRP"/>
</dbReference>
<evidence type="ECO:0000256" key="4">
    <source>
        <dbReference type="ARBA" id="ARBA00022741"/>
    </source>
</evidence>
<accession>A0A7J3M1H6</accession>
<dbReference type="GO" id="GO:0005737">
    <property type="term" value="C:cytoplasm"/>
    <property type="evidence" value="ECO:0007669"/>
    <property type="project" value="UniProtKB-SubCell"/>
</dbReference>
<dbReference type="GO" id="GO:0004830">
    <property type="term" value="F:tryptophan-tRNA ligase activity"/>
    <property type="evidence" value="ECO:0007669"/>
    <property type="project" value="UniProtKB-UniRule"/>
</dbReference>
<comment type="subcellular location">
    <subcellularLocation>
        <location evidence="8">Cytoplasm</location>
    </subcellularLocation>
</comment>
<keyword evidence="4 8" id="KW-0547">Nucleotide-binding</keyword>
<gene>
    <name evidence="8" type="primary">trpS</name>
    <name evidence="10" type="ORF">ENT52_00020</name>
</gene>
<keyword evidence="3 8" id="KW-0436">Ligase</keyword>
<dbReference type="InterPro" id="IPR002305">
    <property type="entry name" value="aa-tRNA-synth_Ic"/>
</dbReference>
<dbReference type="HAMAP" id="MF_00140_A">
    <property type="entry name" value="Trp_tRNA_synth_A"/>
    <property type="match status" value="1"/>
</dbReference>
<evidence type="ECO:0000256" key="9">
    <source>
        <dbReference type="RuleBase" id="RU363036"/>
    </source>
</evidence>
<dbReference type="Pfam" id="PF00579">
    <property type="entry name" value="tRNA-synt_1b"/>
    <property type="match status" value="2"/>
</dbReference>
<dbReference type="Gene3D" id="3.40.50.620">
    <property type="entry name" value="HUPs"/>
    <property type="match status" value="1"/>
</dbReference>
<keyword evidence="6 8" id="KW-0648">Protein biosynthesis</keyword>
<protein>
    <recommendedName>
        <fullName evidence="8">Tryptophan--tRNA ligase</fullName>
        <ecNumber evidence="8">6.1.1.2</ecNumber>
    </recommendedName>
    <alternativeName>
        <fullName evidence="8">Tryptophanyl-tRNA synthetase</fullName>
        <shortName evidence="8">TrpRS</shortName>
    </alternativeName>
</protein>
<evidence type="ECO:0000256" key="1">
    <source>
        <dbReference type="ARBA" id="ARBA00005594"/>
    </source>
</evidence>
<evidence type="ECO:0000256" key="7">
    <source>
        <dbReference type="ARBA" id="ARBA00023146"/>
    </source>
</evidence>
<evidence type="ECO:0000256" key="3">
    <source>
        <dbReference type="ARBA" id="ARBA00022598"/>
    </source>
</evidence>
<proteinExistence type="inferred from homology"/>
<comment type="function">
    <text evidence="8">Catalyzes the attachment of tryptophan to tRNA(Trp).</text>
</comment>
<dbReference type="InterPro" id="IPR014729">
    <property type="entry name" value="Rossmann-like_a/b/a_fold"/>
</dbReference>
<dbReference type="GO" id="GO:0005524">
    <property type="term" value="F:ATP binding"/>
    <property type="evidence" value="ECO:0007669"/>
    <property type="project" value="UniProtKB-UniRule"/>
</dbReference>
<dbReference type="PANTHER" id="PTHR10055:SF5">
    <property type="entry name" value="TRYPTOPHAN--TRNA LIGASE"/>
    <property type="match status" value="1"/>
</dbReference>
<comment type="caution">
    <text evidence="8">Lacks conserved residue(s) required for the propagation of feature annotation.</text>
</comment>